<dbReference type="Proteomes" id="UP000694864">
    <property type="component" value="Chromosome 4"/>
</dbReference>
<keyword evidence="1" id="KW-0472">Membrane</keyword>
<protein>
    <submittedName>
        <fullName evidence="3">Uncharacterized protein LOC109132601</fullName>
    </submittedName>
</protein>
<sequence>MGLSGSAEHGDLVMMMSLLKNLWLSMPQFLISITMAATSFLTVKVLFPLHRGVIVRVMMMCFIHGVLPGNPEAAKIADGVIMQICDPRRIWDPGITAEAFVVKIFNNVFGAMGFFYAMWSQGVWSFKQIMPTMHTYHTRVRWPMKKKHNMFNYMLVKGSTNSRYIATALCRSWRQANLNRRNSPWKLSWRKRQFGDEDEVIISNYIWKKIRRWLIPYPQQLVLITIKTIDISFCMRVLINPKVLRCNR</sequence>
<gene>
    <name evidence="3" type="primary">LOC109132601</name>
</gene>
<feature type="transmembrane region" description="Helical" evidence="1">
    <location>
        <begin position="29"/>
        <end position="49"/>
    </location>
</feature>
<evidence type="ECO:0000256" key="1">
    <source>
        <dbReference type="SAM" id="Phobius"/>
    </source>
</evidence>
<keyword evidence="2" id="KW-1185">Reference proteome</keyword>
<keyword evidence="1" id="KW-1133">Transmembrane helix</keyword>
<reference evidence="3" key="2">
    <citation type="submission" date="2025-08" db="UniProtKB">
        <authorList>
            <consortium name="RefSeq"/>
        </authorList>
    </citation>
    <scope>IDENTIFICATION</scope>
    <source>
        <tissue evidence="3">Leaf</tissue>
    </source>
</reference>
<name>A0ABM1RLL2_CAMSA</name>
<evidence type="ECO:0000313" key="2">
    <source>
        <dbReference type="Proteomes" id="UP000694864"/>
    </source>
</evidence>
<organism evidence="2 3">
    <name type="scientific">Camelina sativa</name>
    <name type="common">False flax</name>
    <name type="synonym">Myagrum sativum</name>
    <dbReference type="NCBI Taxonomy" id="90675"/>
    <lineage>
        <taxon>Eukaryota</taxon>
        <taxon>Viridiplantae</taxon>
        <taxon>Streptophyta</taxon>
        <taxon>Embryophyta</taxon>
        <taxon>Tracheophyta</taxon>
        <taxon>Spermatophyta</taxon>
        <taxon>Magnoliopsida</taxon>
        <taxon>eudicotyledons</taxon>
        <taxon>Gunneridae</taxon>
        <taxon>Pentapetalae</taxon>
        <taxon>rosids</taxon>
        <taxon>malvids</taxon>
        <taxon>Brassicales</taxon>
        <taxon>Brassicaceae</taxon>
        <taxon>Camelineae</taxon>
        <taxon>Camelina</taxon>
    </lineage>
</organism>
<reference evidence="2" key="1">
    <citation type="journal article" date="2014" name="Nat. Commun.">
        <title>The emerging biofuel crop Camelina sativa retains a highly undifferentiated hexaploid genome structure.</title>
        <authorList>
            <person name="Kagale S."/>
            <person name="Koh C."/>
            <person name="Nixon J."/>
            <person name="Bollina V."/>
            <person name="Clarke W.E."/>
            <person name="Tuteja R."/>
            <person name="Spillane C."/>
            <person name="Robinson S.J."/>
            <person name="Links M.G."/>
            <person name="Clarke C."/>
            <person name="Higgins E.E."/>
            <person name="Huebert T."/>
            <person name="Sharpe A.G."/>
            <person name="Parkin I.A."/>
        </authorList>
    </citation>
    <scope>NUCLEOTIDE SEQUENCE [LARGE SCALE GENOMIC DNA]</scope>
    <source>
        <strain evidence="2">cv. DH55</strain>
    </source>
</reference>
<dbReference type="RefSeq" id="XP_019099900.1">
    <property type="nucleotide sequence ID" value="XM_019244355.1"/>
</dbReference>
<evidence type="ECO:0000313" key="3">
    <source>
        <dbReference type="RefSeq" id="XP_019099900.1"/>
    </source>
</evidence>
<dbReference type="GeneID" id="109132601"/>
<proteinExistence type="predicted"/>
<keyword evidence="1" id="KW-0812">Transmembrane</keyword>
<accession>A0ABM1RLL2</accession>